<reference evidence="1 2" key="1">
    <citation type="journal article" date="2015" name="Nature">
        <title>rRNA introns, odd ribosomes, and small enigmatic genomes across a large radiation of phyla.</title>
        <authorList>
            <person name="Brown C.T."/>
            <person name="Hug L.A."/>
            <person name="Thomas B.C."/>
            <person name="Sharon I."/>
            <person name="Castelle C.J."/>
            <person name="Singh A."/>
            <person name="Wilkins M.J."/>
            <person name="Williams K.H."/>
            <person name="Banfield J.F."/>
        </authorList>
    </citation>
    <scope>NUCLEOTIDE SEQUENCE [LARGE SCALE GENOMIC DNA]</scope>
</reference>
<dbReference type="Gene3D" id="3.40.50.450">
    <property type="match status" value="1"/>
</dbReference>
<evidence type="ECO:0008006" key="3">
    <source>
        <dbReference type="Google" id="ProtNLM"/>
    </source>
</evidence>
<organism evidence="1 2">
    <name type="scientific">Candidatus Kaiserbacteria bacterium GW2011_GWC2_49_12</name>
    <dbReference type="NCBI Taxonomy" id="1618675"/>
    <lineage>
        <taxon>Bacteria</taxon>
        <taxon>Candidatus Kaiseribacteriota</taxon>
    </lineage>
</organism>
<dbReference type="EMBL" id="LCPV01000034">
    <property type="protein sequence ID" value="KKW06504.1"/>
    <property type="molecule type" value="Genomic_DNA"/>
</dbReference>
<dbReference type="AlphaFoldDB" id="A0A0G1YJD5"/>
<dbReference type="InterPro" id="IPR041164">
    <property type="entry name" value="LDcluster4"/>
</dbReference>
<evidence type="ECO:0000313" key="2">
    <source>
        <dbReference type="Proteomes" id="UP000034589"/>
    </source>
</evidence>
<dbReference type="SUPFAM" id="SSF102405">
    <property type="entry name" value="MCP/YpsA-like"/>
    <property type="match status" value="1"/>
</dbReference>
<sequence length="228" mass="25079">MSSKRIVHPNHVAIPRNFCRLPGGYGVVKICVSGAAETGYCGLDAFEKAKEVGREIARSGAIITTGATTGFPLYSAMGAKDECGFSIGFSPAANEREHREVYKLPLDYMDVVVYTGFGYTGRDLLLVRSSDAVVIGCGRVGTLNEFSVAFEDQRPLGILEGEWKTDEILRSVIKEAHRPNKKVIFDSDPKALVERLVEMAFKDKEATNLVYNTSDKWDVTGKNAEYIL</sequence>
<protein>
    <recommendedName>
        <fullName evidence="3">Protein containing YHS domain protein</fullName>
    </recommendedName>
</protein>
<comment type="caution">
    <text evidence="1">The sequence shown here is derived from an EMBL/GenBank/DDBJ whole genome shotgun (WGS) entry which is preliminary data.</text>
</comment>
<dbReference type="Proteomes" id="UP000034589">
    <property type="component" value="Unassembled WGS sequence"/>
</dbReference>
<evidence type="ECO:0000313" key="1">
    <source>
        <dbReference type="EMBL" id="KKW06504.1"/>
    </source>
</evidence>
<proteinExistence type="predicted"/>
<name>A0A0G1YJD5_9BACT</name>
<gene>
    <name evidence="1" type="ORF">UY39_C0034G0009</name>
</gene>
<accession>A0A0G1YJD5</accession>
<dbReference type="Pfam" id="PF18306">
    <property type="entry name" value="LDcluster4"/>
    <property type="match status" value="1"/>
</dbReference>